<evidence type="ECO:0000313" key="2">
    <source>
        <dbReference type="EMBL" id="CAK0839601.1"/>
    </source>
</evidence>
<proteinExistence type="predicted"/>
<feature type="region of interest" description="Disordered" evidence="1">
    <location>
        <begin position="627"/>
        <end position="654"/>
    </location>
</feature>
<feature type="region of interest" description="Disordered" evidence="1">
    <location>
        <begin position="74"/>
        <end position="102"/>
    </location>
</feature>
<comment type="caution">
    <text evidence="2">The sequence shown here is derived from an EMBL/GenBank/DDBJ whole genome shotgun (WGS) entry which is preliminary data.</text>
</comment>
<dbReference type="EMBL" id="CAUYUJ010014307">
    <property type="protein sequence ID" value="CAK0839601.1"/>
    <property type="molecule type" value="Genomic_DNA"/>
</dbReference>
<dbReference type="Proteomes" id="UP001189429">
    <property type="component" value="Unassembled WGS sequence"/>
</dbReference>
<feature type="compositionally biased region" description="Polar residues" evidence="1">
    <location>
        <begin position="80"/>
        <end position="92"/>
    </location>
</feature>
<keyword evidence="3" id="KW-1185">Reference proteome</keyword>
<evidence type="ECO:0000313" key="3">
    <source>
        <dbReference type="Proteomes" id="UP001189429"/>
    </source>
</evidence>
<protein>
    <submittedName>
        <fullName evidence="2">Uncharacterized protein</fullName>
    </submittedName>
</protein>
<reference evidence="2" key="1">
    <citation type="submission" date="2023-10" db="EMBL/GenBank/DDBJ databases">
        <authorList>
            <person name="Chen Y."/>
            <person name="Shah S."/>
            <person name="Dougan E. K."/>
            <person name="Thang M."/>
            <person name="Chan C."/>
        </authorList>
    </citation>
    <scope>NUCLEOTIDE SEQUENCE [LARGE SCALE GENOMIC DNA]</scope>
</reference>
<accession>A0ABN9T3M7</accession>
<name>A0ABN9T3M7_9DINO</name>
<sequence>MAKKATKTSGPAALKTKAVGIIQQGGGDRATAAYNELIHKDQAGLDQVLEQTPEDKQLRATQKLLTKNKISWTHEHQRRTSAATDVTDGSTNTTKGKGKGTAAVEPQPIALDEHGWSIPIAQAPKKMPDGTYESSEEPLAILAIGTGSDNWAHAKIQIPVLRVPHGTTNPRKTFMNGVIYQFGETDVTMKSNVAQLGDADGAATFMRIAIHEADALLVSPTMHEVFSSQFSGAAPVVVGGQRKDKLGSTANERWKAARKSDAKISMDNGLRDVIESTMQAMCPEIPLLDEPSRLLRAGGQAGQRILGAVIAIPKNQEDALLKYSGYQGITFTFSYIGVDAEKQETDEKKIHAVWFNKTISMQGAYSLSKSHEAALGAAKGNRGHFGLRVQREHPKAGVAAAAVRGSATALARRKWRIDNIPNGKATKRQVADAAQTVGWAADIVYVGFDINGKTNFAIARSDTEPTNKYWKFGTTTPGVVTEVTSGNRSPASTSAAAPTYLLHQRLPRLPGLLRFKGPHQSNLFRKVKPTRGCKLSPVNLHLPRFLSVSLMLNTNGSWPLKLVYAQLDKQDAATTSLGAELNDVAQKTDAAVTEIKQASVALNNAIQLNQAQLQGSLAAILKKMNLQEERADAPSKKTPRTSDDGKGRNDDDEL</sequence>
<gene>
    <name evidence="2" type="ORF">PCOR1329_LOCUS35250</name>
</gene>
<evidence type="ECO:0000256" key="1">
    <source>
        <dbReference type="SAM" id="MobiDB-lite"/>
    </source>
</evidence>
<organism evidence="2 3">
    <name type="scientific">Prorocentrum cordatum</name>
    <dbReference type="NCBI Taxonomy" id="2364126"/>
    <lineage>
        <taxon>Eukaryota</taxon>
        <taxon>Sar</taxon>
        <taxon>Alveolata</taxon>
        <taxon>Dinophyceae</taxon>
        <taxon>Prorocentrales</taxon>
        <taxon>Prorocentraceae</taxon>
        <taxon>Prorocentrum</taxon>
    </lineage>
</organism>